<proteinExistence type="inferred from homology"/>
<dbReference type="EMBL" id="JAUKVY010000035">
    <property type="protein sequence ID" value="MDO1537090.1"/>
    <property type="molecule type" value="Genomic_DNA"/>
</dbReference>
<name>A0ABT8SEC4_9BURK</name>
<dbReference type="RefSeq" id="WP_301815356.1">
    <property type="nucleotide sequence ID" value="NZ_JAUJZH010000035.1"/>
</dbReference>
<keyword evidence="7" id="KW-1185">Reference proteome</keyword>
<comment type="similarity">
    <text evidence="2">Belongs to the metallo-dependent hydrolases superfamily. Hydantoinase/dihydropyrimidinase family.</text>
</comment>
<gene>
    <name evidence="6" type="primary">hydA</name>
    <name evidence="6" type="ORF">Q2T77_32970</name>
</gene>
<dbReference type="NCBIfam" id="NF009941">
    <property type="entry name" value="PRK13404.1"/>
    <property type="match status" value="1"/>
</dbReference>
<evidence type="ECO:0000259" key="5">
    <source>
        <dbReference type="Pfam" id="PF01979"/>
    </source>
</evidence>
<dbReference type="InterPro" id="IPR050378">
    <property type="entry name" value="Metallo-dep_Hydrolases_sf"/>
</dbReference>
<evidence type="ECO:0000256" key="2">
    <source>
        <dbReference type="ARBA" id="ARBA00008829"/>
    </source>
</evidence>
<dbReference type="Proteomes" id="UP001169027">
    <property type="component" value="Unassembled WGS sequence"/>
</dbReference>
<dbReference type="PANTHER" id="PTHR11647:SF1">
    <property type="entry name" value="COLLAPSIN RESPONSE MEDIATOR PROTEIN"/>
    <property type="match status" value="1"/>
</dbReference>
<evidence type="ECO:0000256" key="4">
    <source>
        <dbReference type="ARBA" id="ARBA00022801"/>
    </source>
</evidence>
<dbReference type="InterPro" id="IPR006680">
    <property type="entry name" value="Amidohydro-rel"/>
</dbReference>
<sequence>MTTSFDLTIRGGRVCNADGCIDADVGVRDGRIAAIAPGLAAGREDVDATGRWVLPGGIDSHCHIEQLSGMGVMCADDFYSGTVSAAFGGTTTILSFAAQHREDSIPDVIDAYAKLAREKAVIDYGFHLILTRPDEEALKVHLPEAIRGGITSLKVYMTYDRLRLDDHALLEVMATAGREGAMVMVHAENHDMIRWIAHRLLERGHVAPRFHGVAHDALAETEATNRAILLSRLVDVPVLIVHVAGAETVEVIRQARRLGARVHAESCPQYLFLEADDADLPGVEGAKFCCSPPPRDKASQEAVWAGLLDGTLGVYSSDHAPYRFDASGKLPKGEATTFKEMANGVPGIELRLPLLFSEGVMKGRMPVEQFVALTATNHAHMYGLAPRKGAIAVGADADIAIWNPARETEVRAAMLHDNVGYTPYEGMRLTGWPEDVFSRGRVVVRAGELHAQRGSGSYIARGRSQPLGAPLPASARRGAFSALVGLKRAA</sequence>
<keyword evidence="4 6" id="KW-0378">Hydrolase</keyword>
<comment type="caution">
    <text evidence="6">The sequence shown here is derived from an EMBL/GenBank/DDBJ whole genome shotgun (WGS) entry which is preliminary data.</text>
</comment>
<dbReference type="SUPFAM" id="SSF51338">
    <property type="entry name" value="Composite domain of metallo-dependent hydrolases"/>
    <property type="match status" value="2"/>
</dbReference>
<dbReference type="Gene3D" id="2.30.40.10">
    <property type="entry name" value="Urease, subunit C, domain 1"/>
    <property type="match status" value="1"/>
</dbReference>
<accession>A0ABT8SEC4</accession>
<dbReference type="InterPro" id="IPR032466">
    <property type="entry name" value="Metal_Hydrolase"/>
</dbReference>
<keyword evidence="3" id="KW-0479">Metal-binding</keyword>
<dbReference type="NCBIfam" id="TIGR02033">
    <property type="entry name" value="D-hydantoinase"/>
    <property type="match status" value="1"/>
</dbReference>
<evidence type="ECO:0000313" key="7">
    <source>
        <dbReference type="Proteomes" id="UP001169027"/>
    </source>
</evidence>
<feature type="domain" description="Amidohydrolase-related" evidence="5">
    <location>
        <begin position="52"/>
        <end position="443"/>
    </location>
</feature>
<evidence type="ECO:0000256" key="3">
    <source>
        <dbReference type="ARBA" id="ARBA00022723"/>
    </source>
</evidence>
<evidence type="ECO:0000256" key="1">
    <source>
        <dbReference type="ARBA" id="ARBA00001947"/>
    </source>
</evidence>
<dbReference type="SUPFAM" id="SSF51556">
    <property type="entry name" value="Metallo-dependent hydrolases"/>
    <property type="match status" value="1"/>
</dbReference>
<dbReference type="InterPro" id="IPR011059">
    <property type="entry name" value="Metal-dep_hydrolase_composite"/>
</dbReference>
<dbReference type="Gene3D" id="3.20.20.140">
    <property type="entry name" value="Metal-dependent hydrolases"/>
    <property type="match status" value="1"/>
</dbReference>
<evidence type="ECO:0000313" key="6">
    <source>
        <dbReference type="EMBL" id="MDO1537090.1"/>
    </source>
</evidence>
<organism evidence="6 7">
    <name type="scientific">Variovorax ginsengisoli</name>
    <dbReference type="NCBI Taxonomy" id="363844"/>
    <lineage>
        <taxon>Bacteria</taxon>
        <taxon>Pseudomonadati</taxon>
        <taxon>Pseudomonadota</taxon>
        <taxon>Betaproteobacteria</taxon>
        <taxon>Burkholderiales</taxon>
        <taxon>Comamonadaceae</taxon>
        <taxon>Variovorax</taxon>
    </lineage>
</organism>
<comment type="cofactor">
    <cofactor evidence="1">
        <name>Zn(2+)</name>
        <dbReference type="ChEBI" id="CHEBI:29105"/>
    </cofactor>
</comment>
<dbReference type="GO" id="GO:0004157">
    <property type="term" value="F:dihydropyrimidinase activity"/>
    <property type="evidence" value="ECO:0007669"/>
    <property type="project" value="UniProtKB-EC"/>
</dbReference>
<dbReference type="CDD" id="cd01314">
    <property type="entry name" value="D-HYD"/>
    <property type="match status" value="1"/>
</dbReference>
<dbReference type="Pfam" id="PF01979">
    <property type="entry name" value="Amidohydro_1"/>
    <property type="match status" value="1"/>
</dbReference>
<dbReference type="InterPro" id="IPR011778">
    <property type="entry name" value="Hydantoinase/dihydroPyrase"/>
</dbReference>
<reference evidence="6" key="1">
    <citation type="submission" date="2023-06" db="EMBL/GenBank/DDBJ databases">
        <authorList>
            <person name="Jiang Y."/>
            <person name="Liu Q."/>
        </authorList>
    </citation>
    <scope>NUCLEOTIDE SEQUENCE</scope>
    <source>
        <strain evidence="6">CGMCC 1.12090</strain>
    </source>
</reference>
<dbReference type="PANTHER" id="PTHR11647">
    <property type="entry name" value="HYDRANTOINASE/DIHYDROPYRIMIDINASE FAMILY MEMBER"/>
    <property type="match status" value="1"/>
</dbReference>
<protein>
    <submittedName>
        <fullName evidence="6">Dihydropyrimidinase</fullName>
        <ecNumber evidence="6">3.5.2.2</ecNumber>
    </submittedName>
</protein>
<dbReference type="EC" id="3.5.2.2" evidence="6"/>